<protein>
    <submittedName>
        <fullName evidence="3">Toprim domain-containing protein</fullName>
    </submittedName>
</protein>
<organism evidence="3 4">
    <name type="scientific">Propioniciclava tarda</name>
    <dbReference type="NCBI Taxonomy" id="433330"/>
    <lineage>
        <taxon>Bacteria</taxon>
        <taxon>Bacillati</taxon>
        <taxon>Actinomycetota</taxon>
        <taxon>Actinomycetes</taxon>
        <taxon>Propionibacteriales</taxon>
        <taxon>Propionibacteriaceae</taxon>
        <taxon>Propioniciclava</taxon>
    </lineage>
</organism>
<evidence type="ECO:0000313" key="3">
    <source>
        <dbReference type="EMBL" id="TBT93131.1"/>
    </source>
</evidence>
<dbReference type="GO" id="GO:0005737">
    <property type="term" value="C:cytoplasm"/>
    <property type="evidence" value="ECO:0007669"/>
    <property type="project" value="TreeGrafter"/>
</dbReference>
<dbReference type="Gene3D" id="3.90.980.10">
    <property type="entry name" value="DNA primase, catalytic core, N-terminal domain"/>
    <property type="match status" value="1"/>
</dbReference>
<dbReference type="InterPro" id="IPR034151">
    <property type="entry name" value="TOPRIM_DnaG_bac"/>
</dbReference>
<dbReference type="Pfam" id="PF13604">
    <property type="entry name" value="AAA_30"/>
    <property type="match status" value="1"/>
</dbReference>
<feature type="region of interest" description="Disordered" evidence="1">
    <location>
        <begin position="1782"/>
        <end position="1824"/>
    </location>
</feature>
<dbReference type="InterPro" id="IPR014862">
    <property type="entry name" value="TrwC"/>
</dbReference>
<dbReference type="Pfam" id="PF13155">
    <property type="entry name" value="Toprim_2"/>
    <property type="match status" value="1"/>
</dbReference>
<dbReference type="CDD" id="cd18809">
    <property type="entry name" value="SF1_C_RecD"/>
    <property type="match status" value="1"/>
</dbReference>
<dbReference type="SUPFAM" id="SSF52540">
    <property type="entry name" value="P-loop containing nucleoside triphosphate hydrolases"/>
    <property type="match status" value="2"/>
</dbReference>
<dbReference type="InterPro" id="IPR013264">
    <property type="entry name" value="DNAG_N"/>
</dbReference>
<dbReference type="Gene3D" id="2.30.30.940">
    <property type="match status" value="1"/>
</dbReference>
<dbReference type="Pfam" id="PF08275">
    <property type="entry name" value="DNAG_N"/>
    <property type="match status" value="1"/>
</dbReference>
<dbReference type="InterPro" id="IPR050219">
    <property type="entry name" value="DnaG_primase"/>
</dbReference>
<dbReference type="CDD" id="cd03364">
    <property type="entry name" value="TOPRIM_DnaG_primases"/>
    <property type="match status" value="1"/>
</dbReference>
<dbReference type="Pfam" id="PF08751">
    <property type="entry name" value="TrwC"/>
    <property type="match status" value="1"/>
</dbReference>
<dbReference type="Proteomes" id="UP000291933">
    <property type="component" value="Unassembled WGS sequence"/>
</dbReference>
<dbReference type="SUPFAM" id="SSF56731">
    <property type="entry name" value="DNA primase core"/>
    <property type="match status" value="1"/>
</dbReference>
<feature type="region of interest" description="Disordered" evidence="1">
    <location>
        <begin position="1163"/>
        <end position="1184"/>
    </location>
</feature>
<accession>A0A4Q9KIK9</accession>
<reference evidence="3 4" key="1">
    <citation type="submission" date="2019-01" db="EMBL/GenBank/DDBJ databases">
        <title>Lactibacter flavus gen. nov., sp. nov., a novel bacterium of the family Propionibacteriaceae isolated from raw milk and dairy products.</title>
        <authorList>
            <person name="Huptas C."/>
            <person name="Wenning M."/>
            <person name="Breitenwieser F."/>
            <person name="Doll E."/>
            <person name="Von Neubeck M."/>
            <person name="Busse H.-J."/>
            <person name="Scherer S."/>
        </authorList>
    </citation>
    <scope>NUCLEOTIDE SEQUENCE [LARGE SCALE GENOMIC DNA]</scope>
    <source>
        <strain evidence="3 4">DSM 22130</strain>
    </source>
</reference>
<dbReference type="SUPFAM" id="SSF55464">
    <property type="entry name" value="Origin of replication-binding domain, RBD-like"/>
    <property type="match status" value="1"/>
</dbReference>
<feature type="compositionally biased region" description="Basic residues" evidence="1">
    <location>
        <begin position="1813"/>
        <end position="1824"/>
    </location>
</feature>
<dbReference type="Gene3D" id="3.40.1360.10">
    <property type="match status" value="1"/>
</dbReference>
<keyword evidence="4" id="KW-1185">Reference proteome</keyword>
<dbReference type="PANTHER" id="PTHR30313">
    <property type="entry name" value="DNA PRIMASE"/>
    <property type="match status" value="1"/>
</dbReference>
<dbReference type="Gene3D" id="3.40.50.300">
    <property type="entry name" value="P-loop containing nucleotide triphosphate hydrolases"/>
    <property type="match status" value="2"/>
</dbReference>
<evidence type="ECO:0000259" key="2">
    <source>
        <dbReference type="PROSITE" id="PS50880"/>
    </source>
</evidence>
<sequence>MMSLHKITAGVGYDYLTRQVAAMDSSEKGHTGLASYYEQKGESPGVWVGSGLAGIDGLAVGDPVSAEQMRRLFGAGEHPLADDRLAALPRDASEADRRFAVRLGAPFKVFEHDVPEFQVAVAKAFAAYNSDRGLPWDRPVPAEVRARIRSELAAASFTALNGRPPRDARELHGHLATLSRPQTTAVAGFDLTFSPVKSVSTVWALADLPTAARVERAHNAAVADALRFIEARVLFTRTGRNGVRQVDVTGLVGTAFTHRDSRAGDPDLHTHVAVANKVQTLDGRWLAIDGRMLFKAMVAASEVYNTALEGHLAEGLGVRFEERSQPDARKRPVREIVGVEPALTARWSARRAVIEDRQGELAERFQSQFGRPPTAVEASVLAQQATLETRPSKHSPRSLAEQRRAWRFEADAVLGAGGVERMLATVLAQGRQRPVRTSRRWVRREAARIIATVEGSRSTWQDWHVRAEALRVVRQAAIPPARVEQVVGRLVHVVLTRASTPLAAPADGIVEPPQLRRLDGQSVYTVAGATWHTSTRILAAEQRLVDAAGRVGGHVVSDAVVDVALLEAEANRTPLNAGQAALVRAMGTSGRLVQLAIAPAGAGKTTAMATLAQAWQSGGGTVIGLAPSASAAAQLGEQIGHQADTLALLTHALATGRPLPDWAQSIDPRTLVIIDEAGMADTLTLDRVVEFVLDRGGSVRLIGDTQQLAAIGAGGVLRDIDTTHGALRLDELVRFVDPAEAAASLALRDGDPSALGFYLDQQRIHVGDETTCISNVFHAWATDREAGLDALMLAPTRDLVADLNQRAQAHLHRNHPAGPTVSLADGNTAGVGDVIITRTNNRRLATTARDWVKNGDRWHITHITPTGAVRAVHQRTGHPIMLPTDYVAQSVDLGYACTIHTAQGVTADTMHGVLTGTETRQQLYTMLTRGRLANHAHLQVVGDGDPHTLIKPEAVLPPTATDLLEAILARDEQPTSATSTSRTLADPAVRLADATARYTDAVHHAAETTLPPQQLHALETLADQLVPNLTDAPAWPTLRAHLILDATHGINPVTALQAAVAEGSLADAADPAAVLVWRLNPIGRLASTAGPLPWLPGIPTSLTRHPDWAGYLQRRHDLVTTLADQVRVAAITSLERPGWLPNSITPPDQGTIGDVAVWRAAHAIPDHDTRPTGDRQHTPAERRHQVQLDQRVVDHLAPAAAEWTPTITALAPATGGDPFVPVLAHRLAQVSSARLDAAGLLRSAINEGELPDHHPAAALWWRISRHINPAVATRLQPAHQELLTNWLPDLERLTGPTRAAALQQSEWWPPLVTTIENALARGWRLDQLITPIDNPDFDDAQALVWRTNLLLAPIPDDEPEPAPTWETIPTPERYPVDLAEPDDPYDPLPDTEEPWTPATVTGGADGVQTGSPTDAHGVQADEPTDLAFTLEAQLRRVMQPPEPSEADVLAQLDRAYAWLDSPHTPERLAHVNELAAQFYEHCYRGSWAQPYLTGRAHTDLTGHPDIRPGYAPNTWTALINHLHHHGVTDAELVAAGLAKEASTGRLIDRFRDRVVFPITHEGQVLGFVGRRNPNRSDDEKAGPKYLNTPDTLLFHKRAQLYVVGHDHLDAGAVPVMVEGPMDAIAITTATGGRYIGVAPLGTSLSTEQAAQLRGFNEAPIVATDNDPAGRAAAKRDFWTLTHELIQPRAARLPDGTDPADLVAAGHASELTATLDEAPSQAQTLIDDYFDRRPAPDAAAQSLAVIATRPPEHWEADLDALAKRIGLPTDVLRPALLHHLSALTGDGERPRGTPIERTSTDNGRGEQASDPGSRRRSPLRRPQRI</sequence>
<dbReference type="PANTHER" id="PTHR30313:SF2">
    <property type="entry name" value="DNA PRIMASE"/>
    <property type="match status" value="1"/>
</dbReference>
<evidence type="ECO:0000313" key="4">
    <source>
        <dbReference type="Proteomes" id="UP000291933"/>
    </source>
</evidence>
<dbReference type="SMART" id="SM00382">
    <property type="entry name" value="AAA"/>
    <property type="match status" value="1"/>
</dbReference>
<feature type="compositionally biased region" description="Basic and acidic residues" evidence="1">
    <location>
        <begin position="1164"/>
        <end position="1184"/>
    </location>
</feature>
<dbReference type="SMART" id="SM00493">
    <property type="entry name" value="TOPRIM"/>
    <property type="match status" value="1"/>
</dbReference>
<dbReference type="GO" id="GO:0006269">
    <property type="term" value="P:DNA replication, synthesis of primer"/>
    <property type="evidence" value="ECO:0007669"/>
    <property type="project" value="TreeGrafter"/>
</dbReference>
<dbReference type="PROSITE" id="PS50880">
    <property type="entry name" value="TOPRIM"/>
    <property type="match status" value="1"/>
</dbReference>
<name>A0A4Q9KIK9_PROTD</name>
<feature type="domain" description="Toprim" evidence="2">
    <location>
        <begin position="1612"/>
        <end position="1693"/>
    </location>
</feature>
<dbReference type="CDD" id="cd17933">
    <property type="entry name" value="DEXSc_RecD-like"/>
    <property type="match status" value="1"/>
</dbReference>
<dbReference type="InterPro" id="IPR006171">
    <property type="entry name" value="TOPRIM_dom"/>
</dbReference>
<dbReference type="InterPro" id="IPR037068">
    <property type="entry name" value="DNA_primase_core_N_sf"/>
</dbReference>
<dbReference type="NCBIfam" id="NF041492">
    <property type="entry name" value="MobF"/>
    <property type="match status" value="1"/>
</dbReference>
<evidence type="ECO:0000256" key="1">
    <source>
        <dbReference type="SAM" id="MobiDB-lite"/>
    </source>
</evidence>
<comment type="caution">
    <text evidence="3">The sequence shown here is derived from an EMBL/GenBank/DDBJ whole genome shotgun (WGS) entry which is preliminary data.</text>
</comment>
<feature type="region of interest" description="Disordered" evidence="1">
    <location>
        <begin position="1354"/>
        <end position="1375"/>
    </location>
</feature>
<proteinExistence type="predicted"/>
<gene>
    <name evidence="3" type="ORF">ET996_12395</name>
</gene>
<dbReference type="EMBL" id="SDMR01000018">
    <property type="protein sequence ID" value="TBT93131.1"/>
    <property type="molecule type" value="Genomic_DNA"/>
</dbReference>
<dbReference type="InterPro" id="IPR003593">
    <property type="entry name" value="AAA+_ATPase"/>
</dbReference>
<dbReference type="InterPro" id="IPR027417">
    <property type="entry name" value="P-loop_NTPase"/>
</dbReference>
<dbReference type="OrthoDB" id="4524286at2"/>